<gene>
    <name evidence="1" type="ORF">NCTC13184_05963</name>
</gene>
<protein>
    <submittedName>
        <fullName evidence="1">Uncharacterized protein</fullName>
    </submittedName>
</protein>
<dbReference type="EMBL" id="UGRU01000001">
    <property type="protein sequence ID" value="SUA47422.1"/>
    <property type="molecule type" value="Genomic_DNA"/>
</dbReference>
<accession>A0A378X2N4</accession>
<sequence>MRARDVRIGQTYVVLVPHRLPAARYPDRERPGSSMWVARLMTGARFRLTVTRIDHDAEPATVEGLRLIERAHTDIELTNSQAAALGLATGQGYRVTGVLVDHTGRPAHIPSLETLRVPVRWLYPPEDPRLQRATHRDADRWPYI</sequence>
<dbReference type="AlphaFoldDB" id="A0A378X2N4"/>
<dbReference type="Proteomes" id="UP000255082">
    <property type="component" value="Unassembled WGS sequence"/>
</dbReference>
<name>A0A378X2N4_9NOCA</name>
<evidence type="ECO:0000313" key="2">
    <source>
        <dbReference type="Proteomes" id="UP000255082"/>
    </source>
</evidence>
<evidence type="ECO:0000313" key="1">
    <source>
        <dbReference type="EMBL" id="SUA47422.1"/>
    </source>
</evidence>
<reference evidence="1 2" key="1">
    <citation type="submission" date="2018-06" db="EMBL/GenBank/DDBJ databases">
        <authorList>
            <consortium name="Pathogen Informatics"/>
            <person name="Doyle S."/>
        </authorList>
    </citation>
    <scope>NUCLEOTIDE SEQUENCE [LARGE SCALE GENOMIC DNA]</scope>
    <source>
        <strain evidence="1 2">NCTC13184</strain>
    </source>
</reference>
<proteinExistence type="predicted"/>
<organism evidence="1 2">
    <name type="scientific">Nocardia africana</name>
    <dbReference type="NCBI Taxonomy" id="134964"/>
    <lineage>
        <taxon>Bacteria</taxon>
        <taxon>Bacillati</taxon>
        <taxon>Actinomycetota</taxon>
        <taxon>Actinomycetes</taxon>
        <taxon>Mycobacteriales</taxon>
        <taxon>Nocardiaceae</taxon>
        <taxon>Nocardia</taxon>
    </lineage>
</organism>
<dbReference type="RefSeq" id="WP_128145493.1">
    <property type="nucleotide sequence ID" value="NZ_JAJFOE010000003.1"/>
</dbReference>
<dbReference type="OrthoDB" id="4542270at2"/>